<dbReference type="EMBL" id="MU003773">
    <property type="protein sequence ID" value="KAF2723989.1"/>
    <property type="molecule type" value="Genomic_DNA"/>
</dbReference>
<feature type="chain" id="PRO_5040376449" evidence="1">
    <location>
        <begin position="16"/>
        <end position="99"/>
    </location>
</feature>
<dbReference type="AlphaFoldDB" id="A0A9P4URJ9"/>
<sequence length="99" mass="10791">MKSSVLHFLLQLGQASCSVSNIHWGVTILTKSRCSRKSQAAPFPVPRDPTGEVFVRATYSFIFELRSISSTCQAGFQISMAQSVEGWPDNTTADLPAPT</sequence>
<comment type="caution">
    <text evidence="2">The sequence shown here is derived from an EMBL/GenBank/DDBJ whole genome shotgun (WGS) entry which is preliminary data.</text>
</comment>
<evidence type="ECO:0000313" key="3">
    <source>
        <dbReference type="Proteomes" id="UP000799441"/>
    </source>
</evidence>
<gene>
    <name evidence="2" type="ORF">K431DRAFT_282254</name>
</gene>
<organism evidence="2 3">
    <name type="scientific">Polychaeton citri CBS 116435</name>
    <dbReference type="NCBI Taxonomy" id="1314669"/>
    <lineage>
        <taxon>Eukaryota</taxon>
        <taxon>Fungi</taxon>
        <taxon>Dikarya</taxon>
        <taxon>Ascomycota</taxon>
        <taxon>Pezizomycotina</taxon>
        <taxon>Dothideomycetes</taxon>
        <taxon>Dothideomycetidae</taxon>
        <taxon>Capnodiales</taxon>
        <taxon>Capnodiaceae</taxon>
        <taxon>Polychaeton</taxon>
    </lineage>
</organism>
<evidence type="ECO:0000313" key="2">
    <source>
        <dbReference type="EMBL" id="KAF2723989.1"/>
    </source>
</evidence>
<accession>A0A9P4URJ9</accession>
<feature type="signal peptide" evidence="1">
    <location>
        <begin position="1"/>
        <end position="15"/>
    </location>
</feature>
<proteinExistence type="predicted"/>
<name>A0A9P4URJ9_9PEZI</name>
<dbReference type="Proteomes" id="UP000799441">
    <property type="component" value="Unassembled WGS sequence"/>
</dbReference>
<protein>
    <submittedName>
        <fullName evidence="2">Uncharacterized protein</fullName>
    </submittedName>
</protein>
<evidence type="ECO:0000256" key="1">
    <source>
        <dbReference type="SAM" id="SignalP"/>
    </source>
</evidence>
<keyword evidence="1" id="KW-0732">Signal</keyword>
<reference evidence="2" key="1">
    <citation type="journal article" date="2020" name="Stud. Mycol.">
        <title>101 Dothideomycetes genomes: a test case for predicting lifestyles and emergence of pathogens.</title>
        <authorList>
            <person name="Haridas S."/>
            <person name="Albert R."/>
            <person name="Binder M."/>
            <person name="Bloem J."/>
            <person name="Labutti K."/>
            <person name="Salamov A."/>
            <person name="Andreopoulos B."/>
            <person name="Baker S."/>
            <person name="Barry K."/>
            <person name="Bills G."/>
            <person name="Bluhm B."/>
            <person name="Cannon C."/>
            <person name="Castanera R."/>
            <person name="Culley D."/>
            <person name="Daum C."/>
            <person name="Ezra D."/>
            <person name="Gonzalez J."/>
            <person name="Henrissat B."/>
            <person name="Kuo A."/>
            <person name="Liang C."/>
            <person name="Lipzen A."/>
            <person name="Lutzoni F."/>
            <person name="Magnuson J."/>
            <person name="Mondo S."/>
            <person name="Nolan M."/>
            <person name="Ohm R."/>
            <person name="Pangilinan J."/>
            <person name="Park H.-J."/>
            <person name="Ramirez L."/>
            <person name="Alfaro M."/>
            <person name="Sun H."/>
            <person name="Tritt A."/>
            <person name="Yoshinaga Y."/>
            <person name="Zwiers L.-H."/>
            <person name="Turgeon B."/>
            <person name="Goodwin S."/>
            <person name="Spatafora J."/>
            <person name="Crous P."/>
            <person name="Grigoriev I."/>
        </authorList>
    </citation>
    <scope>NUCLEOTIDE SEQUENCE</scope>
    <source>
        <strain evidence="2">CBS 116435</strain>
    </source>
</reference>
<keyword evidence="3" id="KW-1185">Reference proteome</keyword>